<feature type="compositionally biased region" description="Low complexity" evidence="1">
    <location>
        <begin position="242"/>
        <end position="256"/>
    </location>
</feature>
<keyword evidence="3" id="KW-1185">Reference proteome</keyword>
<feature type="region of interest" description="Disordered" evidence="1">
    <location>
        <begin position="673"/>
        <end position="700"/>
    </location>
</feature>
<evidence type="ECO:0008006" key="4">
    <source>
        <dbReference type="Google" id="ProtNLM"/>
    </source>
</evidence>
<feature type="compositionally biased region" description="Basic and acidic residues" evidence="1">
    <location>
        <begin position="201"/>
        <end position="213"/>
    </location>
</feature>
<dbReference type="Proteomes" id="UP000234789">
    <property type="component" value="Unassembled WGS sequence"/>
</dbReference>
<feature type="region of interest" description="Disordered" evidence="1">
    <location>
        <begin position="398"/>
        <end position="422"/>
    </location>
</feature>
<name>A0A2N5N0T4_9BACL</name>
<organism evidence="2 3">
    <name type="scientific">Paenibacillus pasadenensis</name>
    <dbReference type="NCBI Taxonomy" id="217090"/>
    <lineage>
        <taxon>Bacteria</taxon>
        <taxon>Bacillati</taxon>
        <taxon>Bacillota</taxon>
        <taxon>Bacilli</taxon>
        <taxon>Bacillales</taxon>
        <taxon>Paenibacillaceae</taxon>
        <taxon>Paenibacillus</taxon>
    </lineage>
</organism>
<evidence type="ECO:0000313" key="3">
    <source>
        <dbReference type="Proteomes" id="UP000234789"/>
    </source>
</evidence>
<dbReference type="Gene3D" id="1.10.10.10">
    <property type="entry name" value="Winged helix-like DNA-binding domain superfamily/Winged helix DNA-binding domain"/>
    <property type="match status" value="1"/>
</dbReference>
<reference evidence="2 3" key="1">
    <citation type="submission" date="2017-05" db="EMBL/GenBank/DDBJ databases">
        <title>Functional genome analysis of Paenibacillus pasadenensis strain R16: insights on endophytic life style and antifungal activity.</title>
        <authorList>
            <person name="Passera A."/>
            <person name="Marcolungo L."/>
            <person name="Casati P."/>
            <person name="Brasca M."/>
            <person name="Quaglino F."/>
            <person name="Delledonne M."/>
        </authorList>
    </citation>
    <scope>NUCLEOTIDE SEQUENCE [LARGE SCALE GENOMIC DNA]</scope>
    <source>
        <strain evidence="2 3">R16</strain>
    </source>
</reference>
<evidence type="ECO:0000256" key="1">
    <source>
        <dbReference type="SAM" id="MobiDB-lite"/>
    </source>
</evidence>
<gene>
    <name evidence="2" type="ORF">B8V81_2375</name>
</gene>
<sequence length="1501" mass="169290">MTLFAFLQPAHPGLSQLADEVEQTVWISPRTTLLQGRLFGEQLASLVAQTEKVEPVYAIKQIDRIHLLARKDIISEDIRSAFEWLRMNGNAAAHDAREVPVDLALTAHRRLYELAAWYVEAYGSPELAVPDYEMPLRTSSPGADIRADAGQVGLAQAELQHRLEEALRNQVADKLLPSIDERLGQMSELLAKFSQQMNQWAEERPAVQDRAEQADAPSSEAGSIETALTQAAKHGFEPEPPQAAASQAEASQPEPSIGSQSVEIAPYLIGQGLTVVDKRESGGALWIVGGWEIKDELLALKEQRFYFRYAKGGSLSTKRKPAWFLIGNNQTAKRYVQVPAGSKAVRSGAVQVELDFFAEAAPAATAEIAAPAQPAARVQPAATANAAAPAAPAAAVPAAQPASADLQRSSARPDAPAQEDPKVLVPSYLQKRAVAEYRPSRMSEIAETLGVVTFEDWTEERLKQLYRLQPKLLHEVLVQLWFYGVAFAGELSRFVKLERPGEATFVPDLMPGLALGERFPLDIARQLERFGITETGQLSGLPTYGLKWLFRDRYEGVESELFALEARRDEPLPQEEDQLMQDEPESNTARTSRTLYFADVSVTIPAERQETLLEDLPIKGCNALMRGLIHNCQVTRLADLPEDMGSLLPYIKSAGQGAMLKLMHQLKSFVEKEGSGEAPALPARSKQAPPEPKLAPDRDQPADISRRLIWQQIVLDLSDEDLQLPIRPTEFPSGNRVPVRLARRGITRVGELPTVLASLIKGTGIGQISMEAFVVRLVELLEEARALRETAATLEAMSPGERIGFRLRHASAKLAPKLSDEAIRSSRNLQMVRIRWQERAEGRRATLEWLGQQFGLTRERVRQVIRKTLREFHGDLLDLEQELEKACAQQQGFFCFPLQANFIHGIIEQALEEYEGLFYLERYGWWTTVPLEEVETKEAQLRKRLKEPLGGRLWTEEQLRKQVKPLADELGFPLGLVLEMARTGMSRTLDGASFLSSSTKADIAEMVLRQFPQGVEVYKRAEELMEIGNRIRPGEFEKERELTAVFSREEFSDTAYLWGRGVYIHRDKVQIDEALVRGISDHALQLLEKRSPISVHRLFGSYRERLQDNGIPTEYALYTMLRKLGSDQLAPNKFPHIWHVDDGGLQLSNAEQIKMFIREQYEPLPVERLREEFVQKRGWKRFTLEFSISKDPDFVSADYGIVGLREFYPFAPEDFHGVLDRLWAMLQETDILHVSRLYELERSRMQAMGIGSSYLLYDLLTGLDDERFRMFRYPLITLSSHPAEGMTLLAMVEQYMEDQEAQVPREEVYEWVTDDVGASAATLDNALASSKNIFYYRAGQFGEYIHRIRLGWTAEREQELVRDVERALESKERGGRPYATIGELMRELPLGELGAGLPWTEDLLSDCLHKSESFLLVGSYDHIVVRRGHPRIAGETDWLAMLLETEFGGKVDAAAFQHRLAELKYSKEGRFMYETAMKLERNEAPFVVEDGMVYSRQQDRS</sequence>
<dbReference type="RefSeq" id="WP_101808423.1">
    <property type="nucleotide sequence ID" value="NZ_NFEZ01000004.1"/>
</dbReference>
<proteinExistence type="predicted"/>
<protein>
    <recommendedName>
        <fullName evidence="4">DUF4145 domain-containing protein</fullName>
    </recommendedName>
</protein>
<evidence type="ECO:0000313" key="2">
    <source>
        <dbReference type="EMBL" id="PLT43944.1"/>
    </source>
</evidence>
<comment type="caution">
    <text evidence="2">The sequence shown here is derived from an EMBL/GenBank/DDBJ whole genome shotgun (WGS) entry which is preliminary data.</text>
</comment>
<feature type="region of interest" description="Disordered" evidence="1">
    <location>
        <begin position="201"/>
        <end position="257"/>
    </location>
</feature>
<accession>A0A2N5N0T4</accession>
<dbReference type="InterPro" id="IPR036388">
    <property type="entry name" value="WH-like_DNA-bd_sf"/>
</dbReference>
<dbReference type="EMBL" id="NFEZ01000004">
    <property type="protein sequence ID" value="PLT43944.1"/>
    <property type="molecule type" value="Genomic_DNA"/>
</dbReference>